<dbReference type="PANTHER" id="PTHR30363">
    <property type="entry name" value="HTH-TYPE TRANSCRIPTIONAL REGULATOR SRLR-RELATED"/>
    <property type="match status" value="1"/>
</dbReference>
<gene>
    <name evidence="1" type="ORF">C9I89_11345</name>
</gene>
<proteinExistence type="predicted"/>
<dbReference type="InterPro" id="IPR036390">
    <property type="entry name" value="WH_DNA-bd_sf"/>
</dbReference>
<dbReference type="EMBL" id="PYMC01000007">
    <property type="protein sequence ID" value="PSW04895.1"/>
    <property type="molecule type" value="Genomic_DNA"/>
</dbReference>
<keyword evidence="2" id="KW-1185">Reference proteome</keyword>
<evidence type="ECO:0000313" key="1">
    <source>
        <dbReference type="EMBL" id="PSW04895.1"/>
    </source>
</evidence>
<dbReference type="SUPFAM" id="SSF46785">
    <property type="entry name" value="Winged helix' DNA-binding domain"/>
    <property type="match status" value="1"/>
</dbReference>
<reference evidence="1 2" key="1">
    <citation type="submission" date="2018-03" db="EMBL/GenBank/DDBJ databases">
        <title>Whole genome sequencing of Histamine producing bacteria.</title>
        <authorList>
            <person name="Butler K."/>
        </authorList>
    </citation>
    <scope>NUCLEOTIDE SEQUENCE [LARGE SCALE GENOMIC DNA]</scope>
    <source>
        <strain evidence="1 2">DSM 16190</strain>
    </source>
</reference>
<dbReference type="PANTHER" id="PTHR30363:SF28">
    <property type="entry name" value="TRANSCRIPTIONAL REGULATORY PROTEIN-RELATED"/>
    <property type="match status" value="1"/>
</dbReference>
<sequence>MKTIDKILYHMKREGSVTAKVLAQEFSLTTMGVRQHLQGLEDDGLVDFQDVKVKVGRPTRHWNLTAKGHRRFADRHGELAIQMIDSVEGIFGTKGLNQIIERRANQTVEQYQKALSSCSTLKEKLEILTTLREQEGYMAELQQDGNDFILVENHCPICHAALRCPSLCKTELSVFQRLLGDEYQVVRNEHIIAGERRCAYRIHSSK</sequence>
<dbReference type="InterPro" id="IPR036388">
    <property type="entry name" value="WH-like_DNA-bd_sf"/>
</dbReference>
<dbReference type="Gene3D" id="1.10.10.10">
    <property type="entry name" value="Winged helix-like DNA-binding domain superfamily/Winged helix DNA-binding domain"/>
    <property type="match status" value="1"/>
</dbReference>
<comment type="caution">
    <text evidence="1">The sequence shown here is derived from an EMBL/GenBank/DDBJ whole genome shotgun (WGS) entry which is preliminary data.</text>
</comment>
<dbReference type="OrthoDB" id="155998at2"/>
<dbReference type="InterPro" id="IPR050313">
    <property type="entry name" value="Carb_Metab_HTH_regulators"/>
</dbReference>
<dbReference type="AlphaFoldDB" id="A0A2T3MYB5"/>
<protein>
    <submittedName>
        <fullName evidence="1">Transcriptional regulator</fullName>
    </submittedName>
</protein>
<name>A0A2T3MYB5_9GAMM</name>
<evidence type="ECO:0000313" key="2">
    <source>
        <dbReference type="Proteomes" id="UP000240904"/>
    </source>
</evidence>
<accession>A0A2T3MYB5</accession>
<organism evidence="1 2">
    <name type="scientific">Photobacterium lipolyticum</name>
    <dbReference type="NCBI Taxonomy" id="266810"/>
    <lineage>
        <taxon>Bacteria</taxon>
        <taxon>Pseudomonadati</taxon>
        <taxon>Pseudomonadota</taxon>
        <taxon>Gammaproteobacteria</taxon>
        <taxon>Vibrionales</taxon>
        <taxon>Vibrionaceae</taxon>
        <taxon>Photobacterium</taxon>
    </lineage>
</organism>
<dbReference type="RefSeq" id="WP_107283477.1">
    <property type="nucleotide sequence ID" value="NZ_PYMC01000007.1"/>
</dbReference>
<dbReference type="Proteomes" id="UP000240904">
    <property type="component" value="Unassembled WGS sequence"/>
</dbReference>